<accession>A0ACB8G7V3</accession>
<keyword evidence="2" id="KW-1185">Reference proteome</keyword>
<name>A0ACB8G7V3_9SAUR</name>
<dbReference type="EMBL" id="CM037614">
    <property type="protein sequence ID" value="KAH8015522.1"/>
    <property type="molecule type" value="Genomic_DNA"/>
</dbReference>
<gene>
    <name evidence="1" type="ORF">K3G42_005017</name>
</gene>
<comment type="caution">
    <text evidence="1">The sequence shown here is derived from an EMBL/GenBank/DDBJ whole genome shotgun (WGS) entry which is preliminary data.</text>
</comment>
<sequence>MVLPLPLLLQLLLGVPPGTRSNPGPNHVGRPVDGIVGGSVSLPAHIPPGKALAKIEWDFQPESGPPVVAIADFINGILERPNPSDRFQQRLEKANETTLQINDLEKQDSGVYTAHVRFQNGEGQSQTFVLTVTDPGSDTNKGNLILIEQWRSAQG</sequence>
<organism evidence="1 2">
    <name type="scientific">Sphaerodactylus townsendi</name>
    <dbReference type="NCBI Taxonomy" id="933632"/>
    <lineage>
        <taxon>Eukaryota</taxon>
        <taxon>Metazoa</taxon>
        <taxon>Chordata</taxon>
        <taxon>Craniata</taxon>
        <taxon>Vertebrata</taxon>
        <taxon>Euteleostomi</taxon>
        <taxon>Lepidosauria</taxon>
        <taxon>Squamata</taxon>
        <taxon>Bifurcata</taxon>
        <taxon>Gekkota</taxon>
        <taxon>Sphaerodactylidae</taxon>
        <taxon>Sphaerodactylus</taxon>
    </lineage>
</organism>
<proteinExistence type="predicted"/>
<reference evidence="1" key="1">
    <citation type="submission" date="2021-08" db="EMBL/GenBank/DDBJ databases">
        <title>The first chromosome-level gecko genome reveals the dynamic sex chromosomes of Neotropical dwarf geckos (Sphaerodactylidae: Sphaerodactylus).</title>
        <authorList>
            <person name="Pinto B.J."/>
            <person name="Keating S.E."/>
            <person name="Gamble T."/>
        </authorList>
    </citation>
    <scope>NUCLEOTIDE SEQUENCE</scope>
    <source>
        <strain evidence="1">TG3544</strain>
    </source>
</reference>
<dbReference type="Proteomes" id="UP000827872">
    <property type="component" value="Linkage Group LG01"/>
</dbReference>
<evidence type="ECO:0000313" key="2">
    <source>
        <dbReference type="Proteomes" id="UP000827872"/>
    </source>
</evidence>
<protein>
    <submittedName>
        <fullName evidence="1">Uncharacterized protein</fullName>
    </submittedName>
</protein>
<evidence type="ECO:0000313" key="1">
    <source>
        <dbReference type="EMBL" id="KAH8015522.1"/>
    </source>
</evidence>